<dbReference type="InterPro" id="IPR018247">
    <property type="entry name" value="EF_Hand_1_Ca_BS"/>
</dbReference>
<reference evidence="2" key="1">
    <citation type="submission" date="2018-05" db="EMBL/GenBank/DDBJ databases">
        <authorList>
            <person name="Lanie J.A."/>
            <person name="Ng W.-L."/>
            <person name="Kazmierczak K.M."/>
            <person name="Andrzejewski T.M."/>
            <person name="Davidsen T.M."/>
            <person name="Wayne K.J."/>
            <person name="Tettelin H."/>
            <person name="Glass J.I."/>
            <person name="Rusch D."/>
            <person name="Podicherti R."/>
            <person name="Tsui H.-C.T."/>
            <person name="Winkler M.E."/>
        </authorList>
    </citation>
    <scope>NUCLEOTIDE SEQUENCE</scope>
</reference>
<sequence>MSLNILLITSLCFSVTTEDIYDNSWALIIGIDKYKSVKKLNYAVKDAQTMQDILLKTFAFPSENITLLINEKANKQSILQSFSNITKNANENDRVVIFFAGHGETMDLPEGGEMGYLMPVDGDRNDLYLSSIGMDELKKISLMSKAKHVLYLVDACYGGIAAIGSRGLEPETTPNYIEKITKDKSRQVITAGGRGEKVIEKPEWGHSAFTLNLNRGLKDGRADYNADGYITANELGLFLSEKVTIDSENKQTPQYGRMTSQEGEFVFIYSENIIVNQQVANNNDDEKMDLILDKLDKLEKQASDKITIG</sequence>
<dbReference type="PROSITE" id="PS00018">
    <property type="entry name" value="EF_HAND_1"/>
    <property type="match status" value="1"/>
</dbReference>
<dbReference type="PANTHER" id="PTHR48104:SF30">
    <property type="entry name" value="METACASPASE-1"/>
    <property type="match status" value="1"/>
</dbReference>
<dbReference type="Pfam" id="PF00656">
    <property type="entry name" value="Peptidase_C14"/>
    <property type="match status" value="1"/>
</dbReference>
<dbReference type="GO" id="GO:0006508">
    <property type="term" value="P:proteolysis"/>
    <property type="evidence" value="ECO:0007669"/>
    <property type="project" value="InterPro"/>
</dbReference>
<dbReference type="SUPFAM" id="SSF52129">
    <property type="entry name" value="Caspase-like"/>
    <property type="match status" value="1"/>
</dbReference>
<gene>
    <name evidence="2" type="ORF">METZ01_LOCUS274107</name>
</gene>
<dbReference type="Gene3D" id="3.40.50.1460">
    <property type="match status" value="1"/>
</dbReference>
<dbReference type="InterPro" id="IPR029030">
    <property type="entry name" value="Caspase-like_dom_sf"/>
</dbReference>
<dbReference type="PANTHER" id="PTHR48104">
    <property type="entry name" value="METACASPASE-4"/>
    <property type="match status" value="1"/>
</dbReference>
<proteinExistence type="predicted"/>
<organism evidence="2">
    <name type="scientific">marine metagenome</name>
    <dbReference type="NCBI Taxonomy" id="408172"/>
    <lineage>
        <taxon>unclassified sequences</taxon>
        <taxon>metagenomes</taxon>
        <taxon>ecological metagenomes</taxon>
    </lineage>
</organism>
<evidence type="ECO:0000313" key="2">
    <source>
        <dbReference type="EMBL" id="SVC21253.1"/>
    </source>
</evidence>
<evidence type="ECO:0000259" key="1">
    <source>
        <dbReference type="Pfam" id="PF00656"/>
    </source>
</evidence>
<feature type="domain" description="Peptidase C14 caspase" evidence="1">
    <location>
        <begin position="25"/>
        <end position="257"/>
    </location>
</feature>
<accession>A0A382KCM4</accession>
<feature type="non-terminal residue" evidence="2">
    <location>
        <position position="309"/>
    </location>
</feature>
<dbReference type="InterPro" id="IPR011600">
    <property type="entry name" value="Pept_C14_caspase"/>
</dbReference>
<dbReference type="InterPro" id="IPR050452">
    <property type="entry name" value="Metacaspase"/>
</dbReference>
<dbReference type="GO" id="GO:0005737">
    <property type="term" value="C:cytoplasm"/>
    <property type="evidence" value="ECO:0007669"/>
    <property type="project" value="TreeGrafter"/>
</dbReference>
<dbReference type="GO" id="GO:0004197">
    <property type="term" value="F:cysteine-type endopeptidase activity"/>
    <property type="evidence" value="ECO:0007669"/>
    <property type="project" value="InterPro"/>
</dbReference>
<dbReference type="AlphaFoldDB" id="A0A382KCM4"/>
<name>A0A382KCM4_9ZZZZ</name>
<protein>
    <recommendedName>
        <fullName evidence="1">Peptidase C14 caspase domain-containing protein</fullName>
    </recommendedName>
</protein>
<dbReference type="EMBL" id="UINC01079343">
    <property type="protein sequence ID" value="SVC21253.1"/>
    <property type="molecule type" value="Genomic_DNA"/>
</dbReference>